<dbReference type="InterPro" id="IPR029063">
    <property type="entry name" value="SAM-dependent_MTases_sf"/>
</dbReference>
<protein>
    <submittedName>
        <fullName evidence="8">DNA methyltransferase</fullName>
    </submittedName>
</protein>
<sequence length="236" mass="26761">MRVLDLFCGAGGAAMGYHQAGFEVVGVDNRVQVRYPYNFVLGDALSIGWRMMMTGRFDLVHASPPCQMYSDLQKRTGKEYPDLIKPVREMLQDSGLPYVIENVDTAPLENPIMLCGTMFSGLRVYRHRLFESNFSLEQPDHPKHKALVYTFDKRKNHFGRAMSEEMFVQVTGGGNARIADKRKAMGIDWMIHKEINEAIPPAYTQYVGEQFRNAKSRLDSRAGENPGNSRRCDSLS</sequence>
<keyword evidence="1 8" id="KW-0489">Methyltransferase</keyword>
<keyword evidence="2" id="KW-0945">Host-virus interaction</keyword>
<dbReference type="InterPro" id="IPR018117">
    <property type="entry name" value="C5_DNA_meth_AS"/>
</dbReference>
<reference evidence="8 9" key="1">
    <citation type="submission" date="2018-06" db="EMBL/GenBank/DDBJ databases">
        <authorList>
            <person name="Luttrell C.E."/>
            <person name="Myers K.N."/>
            <person name="Simpson A.N."/>
            <person name="Sulollari A."/>
            <person name="Suri N."/>
            <person name="Nayek S."/>
            <person name="Bhuiyan S."/>
            <person name="Smith B.R."/>
            <person name="Hughes L.E."/>
            <person name="Garlena R.A."/>
            <person name="Russell D.A."/>
            <person name="Pope W.H."/>
            <person name="Jacobs-Sera D."/>
            <person name="Hatfull G.F."/>
        </authorList>
    </citation>
    <scope>NUCLEOTIDE SEQUENCE [LARGE SCALE GENOMIC DNA]</scope>
</reference>
<dbReference type="Gene3D" id="3.40.50.150">
    <property type="entry name" value="Vaccinia Virus protein VP39"/>
    <property type="match status" value="1"/>
</dbReference>
<dbReference type="Proteomes" id="UP000258408">
    <property type="component" value="Segment"/>
</dbReference>
<dbReference type="EMBL" id="MH536814">
    <property type="protein sequence ID" value="AXH49155.1"/>
    <property type="molecule type" value="Genomic_DNA"/>
</dbReference>
<proteinExistence type="predicted"/>
<dbReference type="GO" id="GO:0032259">
    <property type="term" value="P:methylation"/>
    <property type="evidence" value="ECO:0007669"/>
    <property type="project" value="UniProtKB-KW"/>
</dbReference>
<keyword evidence="6" id="KW-1258">Restriction-modification system evasion by virus</keyword>
<keyword evidence="5" id="KW-0899">Viral immunoevasion</keyword>
<dbReference type="GO" id="GO:0052170">
    <property type="term" value="P:symbiont-mediated suppression of host innate immune response"/>
    <property type="evidence" value="ECO:0007669"/>
    <property type="project" value="UniProtKB-KW"/>
</dbReference>
<keyword evidence="9" id="KW-1185">Reference proteome</keyword>
<gene>
    <name evidence="8" type="primary">7</name>
    <name evidence="8" type="ORF">SEA_BLUEEYEDBEAUTY_7</name>
</gene>
<keyword evidence="2" id="KW-1090">Inhibition of host innate immune response by virus</keyword>
<dbReference type="PROSITE" id="PS00094">
    <property type="entry name" value="C5_MTASE_1"/>
    <property type="match status" value="1"/>
</dbReference>
<evidence type="ECO:0000256" key="7">
    <source>
        <dbReference type="SAM" id="MobiDB-lite"/>
    </source>
</evidence>
<evidence type="ECO:0000256" key="2">
    <source>
        <dbReference type="ARBA" id="ARBA00022632"/>
    </source>
</evidence>
<accession>A0A345L1K3</accession>
<dbReference type="InterPro" id="IPR001525">
    <property type="entry name" value="C5_MeTfrase"/>
</dbReference>
<dbReference type="SUPFAM" id="SSF53335">
    <property type="entry name" value="S-adenosyl-L-methionine-dependent methyltransferases"/>
    <property type="match status" value="1"/>
</dbReference>
<keyword evidence="3" id="KW-0808">Transferase</keyword>
<keyword evidence="4" id="KW-0949">S-adenosyl-L-methionine</keyword>
<evidence type="ECO:0000256" key="5">
    <source>
        <dbReference type="ARBA" id="ARBA00023280"/>
    </source>
</evidence>
<dbReference type="GO" id="GO:0008168">
    <property type="term" value="F:methyltransferase activity"/>
    <property type="evidence" value="ECO:0007669"/>
    <property type="project" value="UniProtKB-KW"/>
</dbReference>
<evidence type="ECO:0000256" key="1">
    <source>
        <dbReference type="ARBA" id="ARBA00022603"/>
    </source>
</evidence>
<dbReference type="GO" id="GO:0099018">
    <property type="term" value="P:symbiont-mediated evasion of host restriction-modification system"/>
    <property type="evidence" value="ECO:0007669"/>
    <property type="project" value="UniProtKB-KW"/>
</dbReference>
<evidence type="ECO:0000313" key="8">
    <source>
        <dbReference type="EMBL" id="AXH49155.1"/>
    </source>
</evidence>
<evidence type="ECO:0000256" key="3">
    <source>
        <dbReference type="ARBA" id="ARBA00022679"/>
    </source>
</evidence>
<evidence type="ECO:0000256" key="6">
    <source>
        <dbReference type="ARBA" id="ARBA00033479"/>
    </source>
</evidence>
<name>A0A345L1K3_9CAUD</name>
<feature type="region of interest" description="Disordered" evidence="7">
    <location>
        <begin position="217"/>
        <end position="236"/>
    </location>
</feature>
<dbReference type="KEGG" id="vg:55599797"/>
<evidence type="ECO:0000313" key="9">
    <source>
        <dbReference type="Proteomes" id="UP000258408"/>
    </source>
</evidence>
<evidence type="ECO:0000256" key="4">
    <source>
        <dbReference type="ARBA" id="ARBA00022691"/>
    </source>
</evidence>
<organism evidence="8 9">
    <name type="scientific">Streptomyces phage Blueeyedbeauty</name>
    <dbReference type="NCBI Taxonomy" id="2250336"/>
    <lineage>
        <taxon>Viruses</taxon>
        <taxon>Duplodnaviria</taxon>
        <taxon>Heunggongvirae</taxon>
        <taxon>Uroviricota</taxon>
        <taxon>Caudoviricetes</taxon>
        <taxon>Stanwilliamsviridae</taxon>
        <taxon>Loccivirinae</taxon>
        <taxon>Annadreamyvirus</taxon>
        <taxon>Annadreamyvirus blueeyedbeauty</taxon>
    </lineage>
</organism>
<dbReference type="Pfam" id="PF00145">
    <property type="entry name" value="DNA_methylase"/>
    <property type="match status" value="1"/>
</dbReference>
<dbReference type="RefSeq" id="YP_009839205.1">
    <property type="nucleotide sequence ID" value="NC_048720.1"/>
</dbReference>
<dbReference type="GeneID" id="55599797"/>